<evidence type="ECO:0000259" key="1">
    <source>
        <dbReference type="Pfam" id="PF25109"/>
    </source>
</evidence>
<gene>
    <name evidence="2" type="ORF">EDD29_6113</name>
</gene>
<organism evidence="2 3">
    <name type="scientific">Actinocorallia herbida</name>
    <dbReference type="NCBI Taxonomy" id="58109"/>
    <lineage>
        <taxon>Bacteria</taxon>
        <taxon>Bacillati</taxon>
        <taxon>Actinomycetota</taxon>
        <taxon>Actinomycetes</taxon>
        <taxon>Streptosporangiales</taxon>
        <taxon>Thermomonosporaceae</taxon>
        <taxon>Actinocorallia</taxon>
    </lineage>
</organism>
<dbReference type="InterPro" id="IPR056782">
    <property type="entry name" value="HAD_PNKP"/>
</dbReference>
<dbReference type="InterPro" id="IPR023214">
    <property type="entry name" value="HAD_sf"/>
</dbReference>
<dbReference type="PANTHER" id="PTHR34817:SF2">
    <property type="entry name" value="NUCLEOTIDYLTRANSFERASE"/>
    <property type="match status" value="1"/>
</dbReference>
<dbReference type="AlphaFoldDB" id="A0A3N1D4I1"/>
<dbReference type="InterPro" id="IPR036412">
    <property type="entry name" value="HAD-like_sf"/>
</dbReference>
<dbReference type="SUPFAM" id="SSF56784">
    <property type="entry name" value="HAD-like"/>
    <property type="match status" value="1"/>
</dbReference>
<dbReference type="Gene3D" id="3.40.50.1000">
    <property type="entry name" value="HAD superfamily/HAD-like"/>
    <property type="match status" value="1"/>
</dbReference>
<dbReference type="EMBL" id="RJKE01000001">
    <property type="protein sequence ID" value="ROO88444.1"/>
    <property type="molecule type" value="Genomic_DNA"/>
</dbReference>
<keyword evidence="3" id="KW-1185">Reference proteome</keyword>
<dbReference type="PANTHER" id="PTHR34817">
    <property type="entry name" value="NUCLEOTIDYLTRANSFERASE"/>
    <property type="match status" value="1"/>
</dbReference>
<feature type="domain" description="Polynucleotide kinase PNKP phosphatase" evidence="1">
    <location>
        <begin position="218"/>
        <end position="356"/>
    </location>
</feature>
<accession>A0A3N1D4I1</accession>
<reference evidence="2 3" key="1">
    <citation type="submission" date="2018-11" db="EMBL/GenBank/DDBJ databases">
        <title>Sequencing the genomes of 1000 actinobacteria strains.</title>
        <authorList>
            <person name="Klenk H.-P."/>
        </authorList>
    </citation>
    <scope>NUCLEOTIDE SEQUENCE [LARGE SCALE GENOMIC DNA]</scope>
    <source>
        <strain evidence="2 3">DSM 44254</strain>
    </source>
</reference>
<comment type="caution">
    <text evidence="2">The sequence shown here is derived from an EMBL/GenBank/DDBJ whole genome shotgun (WGS) entry which is preliminary data.</text>
</comment>
<keyword evidence="2" id="KW-0808">Transferase</keyword>
<dbReference type="Pfam" id="PF10127">
    <property type="entry name" value="RlaP"/>
    <property type="match status" value="1"/>
</dbReference>
<evidence type="ECO:0000313" key="2">
    <source>
        <dbReference type="EMBL" id="ROO88444.1"/>
    </source>
</evidence>
<evidence type="ECO:0000313" key="3">
    <source>
        <dbReference type="Proteomes" id="UP000272400"/>
    </source>
</evidence>
<protein>
    <submittedName>
        <fullName evidence="2">Putative nucleotidyltransferase</fullName>
    </submittedName>
</protein>
<dbReference type="Pfam" id="PF25109">
    <property type="entry name" value="HAD_PNKP"/>
    <property type="match status" value="1"/>
</dbReference>
<name>A0A3N1D4I1_9ACTN</name>
<dbReference type="GO" id="GO:0016740">
    <property type="term" value="F:transferase activity"/>
    <property type="evidence" value="ECO:0007669"/>
    <property type="project" value="UniProtKB-KW"/>
</dbReference>
<dbReference type="Proteomes" id="UP000272400">
    <property type="component" value="Unassembled WGS sequence"/>
</dbReference>
<proteinExistence type="predicted"/>
<dbReference type="InterPro" id="IPR018775">
    <property type="entry name" value="RlaP"/>
</dbReference>
<dbReference type="RefSeq" id="WP_211360007.1">
    <property type="nucleotide sequence ID" value="NZ_RJKE01000001.1"/>
</dbReference>
<sequence>MNPGTVLLSGIVGSTAYGLATPASDTDRLGVYAAPTSAFHGLNPPTGRRASHVTGGPDGDDATLHEAAKYAGLALGVNPTATELLWLPDHLYEVRTPLGDALIALRGGLLSAGRVRDAYLGYATAQIHRAESGKSGTRTAKAARHLARLLHQGLELYRTGHLTVALPDPEKIRAFGERFAAARSPLPDAPDTEAAEAWLHTVRAAHYAPPPPPGAAPWLVDLDGTVALRDQGMERPRSPYDMTLVGTDLPNRPVIAVVRALAASGHPIVYLSGRGERARAATSAWIAHHIGVPGLDLLMRADGDHRPDEIIKSELYQRRVLPAHGPAGGVIDDRDKVVAMWRALGLTVLQAADGDF</sequence>